<reference evidence="3 4" key="1">
    <citation type="submission" date="2024-02" db="EMBL/GenBank/DDBJ databases">
        <authorList>
            <person name="Chen Y."/>
            <person name="Shah S."/>
            <person name="Dougan E. K."/>
            <person name="Thang M."/>
            <person name="Chan C."/>
        </authorList>
    </citation>
    <scope>NUCLEOTIDE SEQUENCE [LARGE SCALE GENOMIC DNA]</scope>
</reference>
<sequence length="178" mass="20498">MSFLSGLFGWTFAGEGQAVASSDSSKQYSFERLQQLYNGLAQFRESDLEKSGEGDKLIETVRQITEVLIWGEQTNNSQFFDFFCEKSIFSDLVHVLGLKKASKKVKLQLLQTLSMLVQNIRRQTSVYYILSNNHVNRLMSTNMDFDDEEVLAYYITLMKWCSQLSARDSCLVLKQRTN</sequence>
<comment type="caution">
    <text evidence="3">The sequence shown here is derived from an EMBL/GenBank/DDBJ whole genome shotgun (WGS) entry which is preliminary data.</text>
</comment>
<accession>A0ABP0PIK1</accession>
<dbReference type="Pfam" id="PF09758">
    <property type="entry name" value="FPL"/>
    <property type="match status" value="1"/>
</dbReference>
<keyword evidence="4" id="KW-1185">Reference proteome</keyword>
<dbReference type="InterPro" id="IPR039272">
    <property type="entry name" value="CLEC16A/TT9"/>
</dbReference>
<evidence type="ECO:0000313" key="3">
    <source>
        <dbReference type="EMBL" id="CAK9074854.1"/>
    </source>
</evidence>
<evidence type="ECO:0000259" key="2">
    <source>
        <dbReference type="Pfam" id="PF09758"/>
    </source>
</evidence>
<organism evidence="3 4">
    <name type="scientific">Durusdinium trenchii</name>
    <dbReference type="NCBI Taxonomy" id="1381693"/>
    <lineage>
        <taxon>Eukaryota</taxon>
        <taxon>Sar</taxon>
        <taxon>Alveolata</taxon>
        <taxon>Dinophyceae</taxon>
        <taxon>Suessiales</taxon>
        <taxon>Symbiodiniaceae</taxon>
        <taxon>Durusdinium</taxon>
    </lineage>
</organism>
<dbReference type="EMBL" id="CAXAMM010035780">
    <property type="protein sequence ID" value="CAK9074854.1"/>
    <property type="molecule type" value="Genomic_DNA"/>
</dbReference>
<evidence type="ECO:0000313" key="4">
    <source>
        <dbReference type="Proteomes" id="UP001642464"/>
    </source>
</evidence>
<dbReference type="Proteomes" id="UP001642464">
    <property type="component" value="Unassembled WGS sequence"/>
</dbReference>
<gene>
    <name evidence="3" type="ORF">SCF082_LOCUS36384</name>
</gene>
<dbReference type="InterPro" id="IPR019155">
    <property type="entry name" value="CLEC16A/TT9_N"/>
</dbReference>
<protein>
    <submittedName>
        <fullName evidence="3">Protein CLEC16A (C-type lectin domain family 16 member A)</fullName>
    </submittedName>
</protein>
<evidence type="ECO:0000256" key="1">
    <source>
        <dbReference type="ARBA" id="ARBA00023006"/>
    </source>
</evidence>
<proteinExistence type="predicted"/>
<name>A0ABP0PIK1_9DINO</name>
<feature type="domain" description="FPL" evidence="2">
    <location>
        <begin position="61"/>
        <end position="168"/>
    </location>
</feature>
<dbReference type="PANTHER" id="PTHR21481:SF0">
    <property type="entry name" value="PROTEIN CLEC16A"/>
    <property type="match status" value="1"/>
</dbReference>
<keyword evidence="1" id="KW-0072">Autophagy</keyword>
<dbReference type="PANTHER" id="PTHR21481">
    <property type="entry name" value="PROTEIN CLEC16A"/>
    <property type="match status" value="1"/>
</dbReference>